<gene>
    <name evidence="1" type="ORF">MERR_LOCUS2449</name>
</gene>
<evidence type="ECO:0000313" key="1">
    <source>
        <dbReference type="EMBL" id="CAA7015214.1"/>
    </source>
</evidence>
<keyword evidence="2" id="KW-1185">Reference proteome</keyword>
<name>A0A6D2HNV6_9BRAS</name>
<proteinExistence type="predicted"/>
<evidence type="ECO:0000313" key="2">
    <source>
        <dbReference type="Proteomes" id="UP000467841"/>
    </source>
</evidence>
<sequence length="82" mass="9164">MTRRVGHVSAYSRAYGTLSLGESVACLTILHYLSTTPKSRVSCSFHVFQLISISFGAYEALGSLFEVIERDLHVTRNFIIHT</sequence>
<accession>A0A6D2HNV6</accession>
<protein>
    <submittedName>
        <fullName evidence="1">Uncharacterized protein</fullName>
    </submittedName>
</protein>
<comment type="caution">
    <text evidence="1">The sequence shown here is derived from an EMBL/GenBank/DDBJ whole genome shotgun (WGS) entry which is preliminary data.</text>
</comment>
<reference evidence="1" key="1">
    <citation type="submission" date="2020-01" db="EMBL/GenBank/DDBJ databases">
        <authorList>
            <person name="Mishra B."/>
        </authorList>
    </citation>
    <scope>NUCLEOTIDE SEQUENCE [LARGE SCALE GENOMIC DNA]</scope>
</reference>
<organism evidence="1 2">
    <name type="scientific">Microthlaspi erraticum</name>
    <dbReference type="NCBI Taxonomy" id="1685480"/>
    <lineage>
        <taxon>Eukaryota</taxon>
        <taxon>Viridiplantae</taxon>
        <taxon>Streptophyta</taxon>
        <taxon>Embryophyta</taxon>
        <taxon>Tracheophyta</taxon>
        <taxon>Spermatophyta</taxon>
        <taxon>Magnoliopsida</taxon>
        <taxon>eudicotyledons</taxon>
        <taxon>Gunneridae</taxon>
        <taxon>Pentapetalae</taxon>
        <taxon>rosids</taxon>
        <taxon>malvids</taxon>
        <taxon>Brassicales</taxon>
        <taxon>Brassicaceae</taxon>
        <taxon>Coluteocarpeae</taxon>
        <taxon>Microthlaspi</taxon>
    </lineage>
</organism>
<dbReference type="AlphaFoldDB" id="A0A6D2HNV6"/>
<dbReference type="Proteomes" id="UP000467841">
    <property type="component" value="Unassembled WGS sequence"/>
</dbReference>
<dbReference type="EMBL" id="CACVBM020000155">
    <property type="protein sequence ID" value="CAA7015214.1"/>
    <property type="molecule type" value="Genomic_DNA"/>
</dbReference>